<proteinExistence type="predicted"/>
<comment type="caution">
    <text evidence="1">The sequence shown here is derived from an EMBL/GenBank/DDBJ whole genome shotgun (WGS) entry which is preliminary data.</text>
</comment>
<reference evidence="1" key="1">
    <citation type="submission" date="2022-04" db="EMBL/GenBank/DDBJ databases">
        <title>A functionally conserved STORR gene fusion in Papaver species that diverged 16.8 million years ago.</title>
        <authorList>
            <person name="Catania T."/>
        </authorList>
    </citation>
    <scope>NUCLEOTIDE SEQUENCE</scope>
    <source>
        <strain evidence="1">S-188037</strain>
    </source>
</reference>
<dbReference type="EMBL" id="JAJJMB010010902">
    <property type="protein sequence ID" value="KAI3905910.1"/>
    <property type="molecule type" value="Genomic_DNA"/>
</dbReference>
<dbReference type="Proteomes" id="UP001202328">
    <property type="component" value="Unassembled WGS sequence"/>
</dbReference>
<organism evidence="1 2">
    <name type="scientific">Papaver atlanticum</name>
    <dbReference type="NCBI Taxonomy" id="357466"/>
    <lineage>
        <taxon>Eukaryota</taxon>
        <taxon>Viridiplantae</taxon>
        <taxon>Streptophyta</taxon>
        <taxon>Embryophyta</taxon>
        <taxon>Tracheophyta</taxon>
        <taxon>Spermatophyta</taxon>
        <taxon>Magnoliopsida</taxon>
        <taxon>Ranunculales</taxon>
        <taxon>Papaveraceae</taxon>
        <taxon>Papaveroideae</taxon>
        <taxon>Papaver</taxon>
    </lineage>
</organism>
<evidence type="ECO:0000313" key="2">
    <source>
        <dbReference type="Proteomes" id="UP001202328"/>
    </source>
</evidence>
<evidence type="ECO:0008006" key="3">
    <source>
        <dbReference type="Google" id="ProtNLM"/>
    </source>
</evidence>
<dbReference type="AlphaFoldDB" id="A0AAD4SHC1"/>
<dbReference type="SUPFAM" id="SSF53474">
    <property type="entry name" value="alpha/beta-Hydrolases"/>
    <property type="match status" value="1"/>
</dbReference>
<protein>
    <recommendedName>
        <fullName evidence="3">Transmembrane protein 53</fullName>
    </recommendedName>
</protein>
<gene>
    <name evidence="1" type="ORF">MKW98_030485</name>
</gene>
<dbReference type="InterPro" id="IPR008547">
    <property type="entry name" value="DUF829_TMEM53"/>
</dbReference>
<sequence length="413" mass="46075">MDASVRLLNSSNLLSNRHLTRSILYRNSLKPLLRTPSFSIPRQNPRYPISARIRSSSFSVPFQHSFNSWNSNPLGFFLSSLSPFQGSFSSNNHFSSGGISDSEKNFLIWDSTSNGVTRKSESRVLKDQNSVCTVVLLGWLGAEHKHLKRYVELYTSKGIRAVTFVVTVKELLGFDLGKRVEKRVSALAEELVSWLADNEKDGKERNLIFHTFSNTGWLAYGAILEHLQSNGNFLRSIKGCVVDSGADPVLDPKVWAAGFSAALLKKRGSSILPSEGFVREANGSTPDKSISNLEEDEPLFIETMLLAVLEKFFSFILKLPEVNLKLTKIISLLSADQPTCPQLYLYSSADLVIPFQSVESFIKFQKAMGRDVGAYNFESSPHVDHLRSFPHIYSKVVHKFLKGIVAKVGHPEA</sequence>
<dbReference type="PANTHER" id="PTHR12265">
    <property type="entry name" value="TRANSMEMBRANE PROTEIN 53"/>
    <property type="match status" value="1"/>
</dbReference>
<name>A0AAD4SHC1_9MAGN</name>
<keyword evidence="2" id="KW-1185">Reference proteome</keyword>
<evidence type="ECO:0000313" key="1">
    <source>
        <dbReference type="EMBL" id="KAI3905910.1"/>
    </source>
</evidence>
<dbReference type="PANTHER" id="PTHR12265:SF11">
    <property type="entry name" value="ALPHA_BETA-HYDROLASES SUPERFAMILY PROTEIN"/>
    <property type="match status" value="1"/>
</dbReference>
<dbReference type="Pfam" id="PF05705">
    <property type="entry name" value="DUF829"/>
    <property type="match status" value="1"/>
</dbReference>
<accession>A0AAD4SHC1</accession>
<dbReference type="InterPro" id="IPR029058">
    <property type="entry name" value="AB_hydrolase_fold"/>
</dbReference>